<keyword evidence="1" id="KW-1133">Transmembrane helix</keyword>
<feature type="transmembrane region" description="Helical" evidence="1">
    <location>
        <begin position="22"/>
        <end position="46"/>
    </location>
</feature>
<reference evidence="2 3" key="1">
    <citation type="journal article" date="2016" name="Nat. Commun.">
        <title>Thousands of microbial genomes shed light on interconnected biogeochemical processes in an aquifer system.</title>
        <authorList>
            <person name="Anantharaman K."/>
            <person name="Brown C.T."/>
            <person name="Hug L.A."/>
            <person name="Sharon I."/>
            <person name="Castelle C.J."/>
            <person name="Probst A.J."/>
            <person name="Thomas B.C."/>
            <person name="Singh A."/>
            <person name="Wilkins M.J."/>
            <person name="Karaoz U."/>
            <person name="Brodie E.L."/>
            <person name="Williams K.H."/>
            <person name="Hubbard S.S."/>
            <person name="Banfield J.F."/>
        </authorList>
    </citation>
    <scope>NUCLEOTIDE SEQUENCE [LARGE SCALE GENOMIC DNA]</scope>
</reference>
<feature type="transmembrane region" description="Helical" evidence="1">
    <location>
        <begin position="129"/>
        <end position="150"/>
    </location>
</feature>
<dbReference type="AlphaFoldDB" id="A0A1G1XMD5"/>
<evidence type="ECO:0000256" key="1">
    <source>
        <dbReference type="SAM" id="Phobius"/>
    </source>
</evidence>
<evidence type="ECO:0000313" key="2">
    <source>
        <dbReference type="EMBL" id="OGY40760.1"/>
    </source>
</evidence>
<name>A0A1G1XMD5_9BACT</name>
<evidence type="ECO:0000313" key="3">
    <source>
        <dbReference type="Proteomes" id="UP000178570"/>
    </source>
</evidence>
<accession>A0A1G1XMD5</accession>
<sequence>MNQINNWGNMNNKESVEKGGHYFKYVIGILFLAFVGTLISLALLDVLGYEDISIYVLWVIWAVILSLYCWNTEPEKYPQYTETPWEARSRYVGELCSFAFMAFLYTVGSLAALGMLLKWILAIDIIETGYAYRLIFLTWGGWIIGLHVWFREQEKRKSQKQ</sequence>
<proteinExistence type="predicted"/>
<feature type="transmembrane region" description="Helical" evidence="1">
    <location>
        <begin position="52"/>
        <end position="70"/>
    </location>
</feature>
<feature type="transmembrane region" description="Helical" evidence="1">
    <location>
        <begin position="91"/>
        <end position="117"/>
    </location>
</feature>
<keyword evidence="1" id="KW-0472">Membrane</keyword>
<dbReference type="Proteomes" id="UP000178570">
    <property type="component" value="Unassembled WGS sequence"/>
</dbReference>
<comment type="caution">
    <text evidence="2">The sequence shown here is derived from an EMBL/GenBank/DDBJ whole genome shotgun (WGS) entry which is preliminary data.</text>
</comment>
<protein>
    <submittedName>
        <fullName evidence="2">Uncharacterized protein</fullName>
    </submittedName>
</protein>
<keyword evidence="1" id="KW-0812">Transmembrane</keyword>
<dbReference type="STRING" id="1797529.A2570_01380"/>
<dbReference type="EMBL" id="MHHY01000006">
    <property type="protein sequence ID" value="OGY40760.1"/>
    <property type="molecule type" value="Genomic_DNA"/>
</dbReference>
<organism evidence="2 3">
    <name type="scientific">Candidatus Brennerbacteria bacterium RIFOXYD1_FULL_41_16</name>
    <dbReference type="NCBI Taxonomy" id="1797529"/>
    <lineage>
        <taxon>Bacteria</taxon>
        <taxon>Candidatus Brenneribacteriota</taxon>
    </lineage>
</organism>
<gene>
    <name evidence="2" type="ORF">A2570_01380</name>
</gene>